<proteinExistence type="predicted"/>
<organism evidence="3 4">
    <name type="scientific">Pleuronectes platessa</name>
    <name type="common">European plaice</name>
    <dbReference type="NCBI Taxonomy" id="8262"/>
    <lineage>
        <taxon>Eukaryota</taxon>
        <taxon>Metazoa</taxon>
        <taxon>Chordata</taxon>
        <taxon>Craniata</taxon>
        <taxon>Vertebrata</taxon>
        <taxon>Euteleostomi</taxon>
        <taxon>Actinopterygii</taxon>
        <taxon>Neopterygii</taxon>
        <taxon>Teleostei</taxon>
        <taxon>Neoteleostei</taxon>
        <taxon>Acanthomorphata</taxon>
        <taxon>Carangaria</taxon>
        <taxon>Pleuronectiformes</taxon>
        <taxon>Pleuronectoidei</taxon>
        <taxon>Pleuronectidae</taxon>
        <taxon>Pleuronectes</taxon>
    </lineage>
</organism>
<keyword evidence="4" id="KW-1185">Reference proteome</keyword>
<dbReference type="Gene3D" id="1.10.10.10">
    <property type="entry name" value="Winged helix-like DNA-binding domain superfamily/Winged helix DNA-binding domain"/>
    <property type="match status" value="1"/>
</dbReference>
<feature type="domain" description="H15" evidence="2">
    <location>
        <begin position="30"/>
        <end position="101"/>
    </location>
</feature>
<feature type="compositionally biased region" description="Basic residues" evidence="1">
    <location>
        <begin position="125"/>
        <end position="136"/>
    </location>
</feature>
<dbReference type="AlphaFoldDB" id="A0A9N7UAQ3"/>
<name>A0A9N7UAQ3_PLEPL</name>
<dbReference type="SUPFAM" id="SSF46785">
    <property type="entry name" value="Winged helix' DNA-binding domain"/>
    <property type="match status" value="1"/>
</dbReference>
<protein>
    <recommendedName>
        <fullName evidence="2">H15 domain-containing protein</fullName>
    </recommendedName>
</protein>
<dbReference type="SMART" id="SM00526">
    <property type="entry name" value="H15"/>
    <property type="match status" value="1"/>
</dbReference>
<dbReference type="Proteomes" id="UP001153269">
    <property type="component" value="Unassembled WGS sequence"/>
</dbReference>
<dbReference type="InterPro" id="IPR036390">
    <property type="entry name" value="WH_DNA-bd_sf"/>
</dbReference>
<evidence type="ECO:0000313" key="3">
    <source>
        <dbReference type="EMBL" id="CAB1426794.1"/>
    </source>
</evidence>
<dbReference type="CDD" id="cd00073">
    <property type="entry name" value="H15"/>
    <property type="match status" value="1"/>
</dbReference>
<evidence type="ECO:0000259" key="2">
    <source>
        <dbReference type="PROSITE" id="PS51504"/>
    </source>
</evidence>
<sequence length="238" mass="25876">MRSGSPRRSKSPKMRAKSPKRRAKPQGKKSGFTVSNLILEGVSASTERHRMSLAALKKALQAGGYDVARNNARVLLTIRRLVANKALVQNKVTSGSFKFRETPAGFKAPAGTRGALLGLKSPRGATRHWSRGRTKQHPVEEDQRRFIPLRSKTNPLLFGPADAAATEEPAPPSLSGHDHLLDFRNIRATRACNTVKVTRSSRRPKTTDSFSPSSATDCTKLSSSPLSSPHSSPSHLLP</sequence>
<dbReference type="EMBL" id="CADEAL010000916">
    <property type="protein sequence ID" value="CAB1426794.1"/>
    <property type="molecule type" value="Genomic_DNA"/>
</dbReference>
<dbReference type="GO" id="GO:0003677">
    <property type="term" value="F:DNA binding"/>
    <property type="evidence" value="ECO:0007669"/>
    <property type="project" value="InterPro"/>
</dbReference>
<feature type="compositionally biased region" description="Basic residues" evidence="1">
    <location>
        <begin position="1"/>
        <end position="27"/>
    </location>
</feature>
<dbReference type="InterPro" id="IPR036388">
    <property type="entry name" value="WH-like_DNA-bd_sf"/>
</dbReference>
<evidence type="ECO:0000256" key="1">
    <source>
        <dbReference type="SAM" id="MobiDB-lite"/>
    </source>
</evidence>
<dbReference type="Pfam" id="PF00538">
    <property type="entry name" value="Linker_histone"/>
    <property type="match status" value="1"/>
</dbReference>
<feature type="compositionally biased region" description="Polar residues" evidence="1">
    <location>
        <begin position="207"/>
        <end position="220"/>
    </location>
</feature>
<feature type="region of interest" description="Disordered" evidence="1">
    <location>
        <begin position="1"/>
        <end position="32"/>
    </location>
</feature>
<gene>
    <name evidence="3" type="ORF">PLEPLA_LOCUS14732</name>
</gene>
<feature type="region of interest" description="Disordered" evidence="1">
    <location>
        <begin position="196"/>
        <end position="238"/>
    </location>
</feature>
<dbReference type="GO" id="GO:0000786">
    <property type="term" value="C:nucleosome"/>
    <property type="evidence" value="ECO:0007669"/>
    <property type="project" value="InterPro"/>
</dbReference>
<reference evidence="3" key="1">
    <citation type="submission" date="2020-03" db="EMBL/GenBank/DDBJ databases">
        <authorList>
            <person name="Weist P."/>
        </authorList>
    </citation>
    <scope>NUCLEOTIDE SEQUENCE</scope>
</reference>
<dbReference type="PROSITE" id="PS51504">
    <property type="entry name" value="H15"/>
    <property type="match status" value="1"/>
</dbReference>
<evidence type="ECO:0000313" key="4">
    <source>
        <dbReference type="Proteomes" id="UP001153269"/>
    </source>
</evidence>
<feature type="region of interest" description="Disordered" evidence="1">
    <location>
        <begin position="110"/>
        <end position="142"/>
    </location>
</feature>
<feature type="compositionally biased region" description="Low complexity" evidence="1">
    <location>
        <begin position="221"/>
        <end position="238"/>
    </location>
</feature>
<comment type="caution">
    <text evidence="3">The sequence shown here is derived from an EMBL/GenBank/DDBJ whole genome shotgun (WGS) entry which is preliminary data.</text>
</comment>
<dbReference type="GO" id="GO:0006334">
    <property type="term" value="P:nucleosome assembly"/>
    <property type="evidence" value="ECO:0007669"/>
    <property type="project" value="InterPro"/>
</dbReference>
<dbReference type="InterPro" id="IPR005818">
    <property type="entry name" value="Histone_H1/H5_H15"/>
</dbReference>
<accession>A0A9N7UAQ3</accession>